<sequence>KHVYATVCGVSIVRAGECLEPALSEVCKDAKIGKILIQTNPSTGEPELHFLRLPRDIADAYVFILDATIATGAAALMAIRVLLDHNVPEDKIALLSLLVSKQGVQTVAYAFPKV</sequence>
<protein>
    <recommendedName>
        <fullName evidence="2">Phosphoribosyltransferase domain-containing protein</fullName>
    </recommendedName>
</protein>
<dbReference type="EMBL" id="CAJOBB010015331">
    <property type="protein sequence ID" value="CAF4315685.1"/>
    <property type="molecule type" value="Genomic_DNA"/>
</dbReference>
<feature type="non-terminal residue" evidence="3">
    <location>
        <position position="1"/>
    </location>
</feature>
<dbReference type="Pfam" id="PF14681">
    <property type="entry name" value="UPRTase"/>
    <property type="match status" value="1"/>
</dbReference>
<keyword evidence="1" id="KW-0472">Membrane</keyword>
<dbReference type="Gene3D" id="3.40.50.2020">
    <property type="match status" value="1"/>
</dbReference>
<evidence type="ECO:0000259" key="2">
    <source>
        <dbReference type="Pfam" id="PF14681"/>
    </source>
</evidence>
<evidence type="ECO:0000313" key="4">
    <source>
        <dbReference type="Proteomes" id="UP000663868"/>
    </source>
</evidence>
<name>A0A820J2R4_9BILA</name>
<keyword evidence="1" id="KW-0812">Transmembrane</keyword>
<dbReference type="Proteomes" id="UP000663868">
    <property type="component" value="Unassembled WGS sequence"/>
</dbReference>
<accession>A0A820J2R4</accession>
<dbReference type="InterPro" id="IPR000836">
    <property type="entry name" value="PRTase_dom"/>
</dbReference>
<dbReference type="AlphaFoldDB" id="A0A820J2R4"/>
<evidence type="ECO:0000256" key="1">
    <source>
        <dbReference type="SAM" id="Phobius"/>
    </source>
</evidence>
<feature type="non-terminal residue" evidence="3">
    <location>
        <position position="114"/>
    </location>
</feature>
<comment type="caution">
    <text evidence="3">The sequence shown here is derived from an EMBL/GenBank/DDBJ whole genome shotgun (WGS) entry which is preliminary data.</text>
</comment>
<dbReference type="SUPFAM" id="SSF53271">
    <property type="entry name" value="PRTase-like"/>
    <property type="match status" value="1"/>
</dbReference>
<proteinExistence type="predicted"/>
<organism evidence="3 4">
    <name type="scientific">Adineta steineri</name>
    <dbReference type="NCBI Taxonomy" id="433720"/>
    <lineage>
        <taxon>Eukaryota</taxon>
        <taxon>Metazoa</taxon>
        <taxon>Spiralia</taxon>
        <taxon>Gnathifera</taxon>
        <taxon>Rotifera</taxon>
        <taxon>Eurotatoria</taxon>
        <taxon>Bdelloidea</taxon>
        <taxon>Adinetida</taxon>
        <taxon>Adinetidae</taxon>
        <taxon>Adineta</taxon>
    </lineage>
</organism>
<reference evidence="3" key="1">
    <citation type="submission" date="2021-02" db="EMBL/GenBank/DDBJ databases">
        <authorList>
            <person name="Nowell W R."/>
        </authorList>
    </citation>
    <scope>NUCLEOTIDE SEQUENCE</scope>
</reference>
<dbReference type="InterPro" id="IPR029057">
    <property type="entry name" value="PRTase-like"/>
</dbReference>
<feature type="domain" description="Phosphoribosyltransferase" evidence="2">
    <location>
        <begin position="6"/>
        <end position="114"/>
    </location>
</feature>
<feature type="transmembrane region" description="Helical" evidence="1">
    <location>
        <begin position="60"/>
        <end position="83"/>
    </location>
</feature>
<gene>
    <name evidence="3" type="ORF">KXQ929_LOCUS46340</name>
</gene>
<dbReference type="CDD" id="cd06223">
    <property type="entry name" value="PRTases_typeI"/>
    <property type="match status" value="1"/>
</dbReference>
<keyword evidence="1" id="KW-1133">Transmembrane helix</keyword>
<evidence type="ECO:0000313" key="3">
    <source>
        <dbReference type="EMBL" id="CAF4315685.1"/>
    </source>
</evidence>